<proteinExistence type="predicted"/>
<dbReference type="Gene3D" id="3.40.525.10">
    <property type="entry name" value="CRAL-TRIO lipid binding domain"/>
    <property type="match status" value="1"/>
</dbReference>
<dbReference type="InterPro" id="IPR036865">
    <property type="entry name" value="CRAL-TRIO_dom_sf"/>
</dbReference>
<sequence length="406" mass="46359">MSGRVGDLSKEQEDCLQKFKGRLKDVLKPGHDDYYLLRWLRARDFDLNKSETMLRNHFSWRKREKLENIADWECPEVIQKYFTGGLFGVDVDGCPVWIDPFGQIDLKGMLKSAKKADIIKAKVQLLEKLHSETFLDLSKQKGQRVESLIILYDLAKLGMKHLYKPGVDAYCEMITMFEDHYPETLKYAIVINAPRFFPIAYNIVKPFLSEATAKKTIILGTNYHDTLYRYISPEQLPVCYGGKRTDPDGNPTCRSQIGQGGEVPLSYYKQQMLSADIDNAVCVSVGRGSSLQVECEVAVKNSAIRWQFSTQGYDIGFGVYRRTTGERQKASKMEEVVPTHRVNSHLVPEDGSVTCTEAGTYVLRFDNTYSWTKAKRLHYLVEVLEPDTEDFTNPNSSQASFHIKPE</sequence>
<evidence type="ECO:0000313" key="3">
    <source>
        <dbReference type="EnsemblMetazoa" id="G20281.1:cds"/>
    </source>
</evidence>
<protein>
    <recommendedName>
        <fullName evidence="5">SEC14-like protein 2</fullName>
    </recommendedName>
</protein>
<evidence type="ECO:0000313" key="4">
    <source>
        <dbReference type="Proteomes" id="UP000005408"/>
    </source>
</evidence>
<dbReference type="Pfam" id="PF03765">
    <property type="entry name" value="CRAL_TRIO_N"/>
    <property type="match status" value="1"/>
</dbReference>
<dbReference type="OrthoDB" id="1434354at2759"/>
<evidence type="ECO:0008006" key="5">
    <source>
        <dbReference type="Google" id="ProtNLM"/>
    </source>
</evidence>
<dbReference type="PANTHER" id="PTHR23324">
    <property type="entry name" value="SEC14 RELATED PROTEIN"/>
    <property type="match status" value="1"/>
</dbReference>
<feature type="domain" description="CRAL-TRIO" evidence="1">
    <location>
        <begin position="74"/>
        <end position="248"/>
    </location>
</feature>
<dbReference type="SMART" id="SM01100">
    <property type="entry name" value="CRAL_TRIO_N"/>
    <property type="match status" value="1"/>
</dbReference>
<dbReference type="SMART" id="SM00516">
    <property type="entry name" value="SEC14"/>
    <property type="match status" value="1"/>
</dbReference>
<dbReference type="OMA" id="HCYDKVG"/>
<dbReference type="EnsemblMetazoa" id="G20281.2">
    <property type="protein sequence ID" value="G20281.2:cds"/>
    <property type="gene ID" value="G20281"/>
</dbReference>
<dbReference type="EnsemblMetazoa" id="G20281.1">
    <property type="protein sequence ID" value="G20281.1:cds"/>
    <property type="gene ID" value="G20281"/>
</dbReference>
<dbReference type="Pfam" id="PF00650">
    <property type="entry name" value="CRAL_TRIO"/>
    <property type="match status" value="1"/>
</dbReference>
<dbReference type="AlphaFoldDB" id="A0A8W8JNT3"/>
<accession>A0A8W8JNT3</accession>
<dbReference type="SUPFAM" id="SSF52087">
    <property type="entry name" value="CRAL/TRIO domain"/>
    <property type="match status" value="1"/>
</dbReference>
<dbReference type="InterPro" id="IPR009038">
    <property type="entry name" value="GOLD_dom"/>
</dbReference>
<dbReference type="InterPro" id="IPR036598">
    <property type="entry name" value="GOLD_dom_sf"/>
</dbReference>
<reference evidence="3" key="1">
    <citation type="submission" date="2022-08" db="UniProtKB">
        <authorList>
            <consortium name="EnsemblMetazoa"/>
        </authorList>
    </citation>
    <scope>IDENTIFICATION</scope>
    <source>
        <strain evidence="3">05x7-T-G4-1.051#20</strain>
    </source>
</reference>
<dbReference type="PANTHER" id="PTHR23324:SF83">
    <property type="entry name" value="SEC14-LIKE PROTEIN 2"/>
    <property type="match status" value="1"/>
</dbReference>
<dbReference type="Proteomes" id="UP000005408">
    <property type="component" value="Unassembled WGS sequence"/>
</dbReference>
<dbReference type="SUPFAM" id="SSF101576">
    <property type="entry name" value="Supernatant protein factor (SPF), C-terminal domain"/>
    <property type="match status" value="1"/>
</dbReference>
<dbReference type="InterPro" id="IPR001251">
    <property type="entry name" value="CRAL-TRIO_dom"/>
</dbReference>
<evidence type="ECO:0000259" key="2">
    <source>
        <dbReference type="PROSITE" id="PS50866"/>
    </source>
</evidence>
<dbReference type="InterPro" id="IPR036273">
    <property type="entry name" value="CRAL/TRIO_N_dom_sf"/>
</dbReference>
<name>A0A8W8JNT3_MAGGI</name>
<dbReference type="InterPro" id="IPR051064">
    <property type="entry name" value="SEC14/CRAL-TRIO_domain"/>
</dbReference>
<organism evidence="3 4">
    <name type="scientific">Magallana gigas</name>
    <name type="common">Pacific oyster</name>
    <name type="synonym">Crassostrea gigas</name>
    <dbReference type="NCBI Taxonomy" id="29159"/>
    <lineage>
        <taxon>Eukaryota</taxon>
        <taxon>Metazoa</taxon>
        <taxon>Spiralia</taxon>
        <taxon>Lophotrochozoa</taxon>
        <taxon>Mollusca</taxon>
        <taxon>Bivalvia</taxon>
        <taxon>Autobranchia</taxon>
        <taxon>Pteriomorphia</taxon>
        <taxon>Ostreida</taxon>
        <taxon>Ostreoidea</taxon>
        <taxon>Ostreidae</taxon>
        <taxon>Magallana</taxon>
    </lineage>
</organism>
<dbReference type="CDD" id="cd00170">
    <property type="entry name" value="SEC14"/>
    <property type="match status" value="1"/>
</dbReference>
<dbReference type="InterPro" id="IPR011074">
    <property type="entry name" value="CRAL/TRIO_N_dom"/>
</dbReference>
<dbReference type="PROSITE" id="PS50866">
    <property type="entry name" value="GOLD"/>
    <property type="match status" value="1"/>
</dbReference>
<dbReference type="SUPFAM" id="SSF46938">
    <property type="entry name" value="CRAL/TRIO N-terminal domain"/>
    <property type="match status" value="1"/>
</dbReference>
<dbReference type="PRINTS" id="PR00180">
    <property type="entry name" value="CRETINALDHBP"/>
</dbReference>
<keyword evidence="4" id="KW-1185">Reference proteome</keyword>
<evidence type="ECO:0000259" key="1">
    <source>
        <dbReference type="PROSITE" id="PS50191"/>
    </source>
</evidence>
<dbReference type="GO" id="GO:0005737">
    <property type="term" value="C:cytoplasm"/>
    <property type="evidence" value="ECO:0007669"/>
    <property type="project" value="TreeGrafter"/>
</dbReference>
<feature type="domain" description="GOLD" evidence="2">
    <location>
        <begin position="270"/>
        <end position="383"/>
    </location>
</feature>
<dbReference type="Gene3D" id="2.60.120.680">
    <property type="entry name" value="GOLD domain"/>
    <property type="match status" value="1"/>
</dbReference>
<dbReference type="PROSITE" id="PS50191">
    <property type="entry name" value="CRAL_TRIO"/>
    <property type="match status" value="1"/>
</dbReference>